<feature type="coiled-coil region" evidence="1">
    <location>
        <begin position="70"/>
        <end position="120"/>
    </location>
</feature>
<organism evidence="2 3">
    <name type="scientific">Candidatus Sherwoodlollariibacterium unditelluris</name>
    <dbReference type="NCBI Taxonomy" id="1974757"/>
    <lineage>
        <taxon>Bacteria</taxon>
        <taxon>Pseudomonadati</taxon>
        <taxon>Candidatus Omnitrophota</taxon>
        <taxon>Candidatus Sherwoodlollariibacterium</taxon>
    </lineage>
</organism>
<evidence type="ECO:0000313" key="2">
    <source>
        <dbReference type="EMBL" id="PIP18799.1"/>
    </source>
</evidence>
<dbReference type="EMBL" id="PCRK01000162">
    <property type="protein sequence ID" value="PIP18799.1"/>
    <property type="molecule type" value="Genomic_DNA"/>
</dbReference>
<dbReference type="AlphaFoldDB" id="A0A2G9YHR3"/>
<sequence>MLRRNFIKANLLIIIVLITGFGLGSSVIVSAKDDAKENKLLGNMIIVKEKIKELEEIVKAKQPGALREKIEEIKKEFDKMLDDKNKSIEQREEELSKAAEEAKQKRIKEIEEKLNEKARKEKARKNIK</sequence>
<comment type="caution">
    <text evidence="2">The sequence shown here is derived from an EMBL/GenBank/DDBJ whole genome shotgun (WGS) entry which is preliminary data.</text>
</comment>
<evidence type="ECO:0000256" key="1">
    <source>
        <dbReference type="SAM" id="Coils"/>
    </source>
</evidence>
<evidence type="ECO:0000313" key="3">
    <source>
        <dbReference type="Proteomes" id="UP000231292"/>
    </source>
</evidence>
<proteinExistence type="predicted"/>
<reference evidence="2 3" key="1">
    <citation type="submission" date="2017-09" db="EMBL/GenBank/DDBJ databases">
        <title>Depth-based differentiation of microbial function through sediment-hosted aquifers and enrichment of novel symbionts in the deep terrestrial subsurface.</title>
        <authorList>
            <person name="Probst A.J."/>
            <person name="Ladd B."/>
            <person name="Jarett J.K."/>
            <person name="Geller-Mcgrath D.E."/>
            <person name="Sieber C.M."/>
            <person name="Emerson J.B."/>
            <person name="Anantharaman K."/>
            <person name="Thomas B.C."/>
            <person name="Malmstrom R."/>
            <person name="Stieglmeier M."/>
            <person name="Klingl A."/>
            <person name="Woyke T."/>
            <person name="Ryan C.M."/>
            <person name="Banfield J.F."/>
        </authorList>
    </citation>
    <scope>NUCLEOTIDE SEQUENCE [LARGE SCALE GENOMIC DNA]</scope>
    <source>
        <strain evidence="2">CG23_combo_of_CG06-09_8_20_14_all_41_10</strain>
    </source>
</reference>
<accession>A0A2G9YHR3</accession>
<gene>
    <name evidence="2" type="ORF">COX41_06280</name>
</gene>
<protein>
    <submittedName>
        <fullName evidence="2">Uncharacterized protein</fullName>
    </submittedName>
</protein>
<dbReference type="Proteomes" id="UP000231292">
    <property type="component" value="Unassembled WGS sequence"/>
</dbReference>
<keyword evidence="1" id="KW-0175">Coiled coil</keyword>
<name>A0A2G9YHR3_9BACT</name>